<evidence type="ECO:0008006" key="3">
    <source>
        <dbReference type="Google" id="ProtNLM"/>
    </source>
</evidence>
<dbReference type="KEGG" id="blr:BRLA_c025600"/>
<dbReference type="HOGENOM" id="CLU_102904_1_0_9"/>
<dbReference type="Pfam" id="PF07849">
    <property type="entry name" value="DUF1641"/>
    <property type="match status" value="1"/>
</dbReference>
<dbReference type="PANTHER" id="PTHR38433:SF1">
    <property type="entry name" value="DUF1641 DOMAIN-CONTAINING PROTEIN"/>
    <property type="match status" value="1"/>
</dbReference>
<dbReference type="STRING" id="1042163.BRLA_c025600"/>
<accession>A0A075R4X2</accession>
<reference evidence="1 2" key="1">
    <citation type="journal article" date="2011" name="J. Bacteriol.">
        <title>Genome sequence of Brevibacillus laterosporus LMG 15441, a pathogen of invertebrates.</title>
        <authorList>
            <person name="Djukic M."/>
            <person name="Poehlein A."/>
            <person name="Thurmer A."/>
            <person name="Daniel R."/>
        </authorList>
    </citation>
    <scope>NUCLEOTIDE SEQUENCE [LARGE SCALE GENOMIC DNA]</scope>
    <source>
        <strain evidence="1 2">LMG 15441</strain>
    </source>
</reference>
<protein>
    <recommendedName>
        <fullName evidence="3">DUF1641 domain-containing protein</fullName>
    </recommendedName>
</protein>
<dbReference type="AlphaFoldDB" id="A0A075R4X2"/>
<evidence type="ECO:0000313" key="2">
    <source>
        <dbReference type="Proteomes" id="UP000005850"/>
    </source>
</evidence>
<evidence type="ECO:0000313" key="1">
    <source>
        <dbReference type="EMBL" id="AIG26879.1"/>
    </source>
</evidence>
<proteinExistence type="predicted"/>
<sequence length="164" mass="18246">MARPITKIAKPTITNEGHQQLHLTQLKEEIAMHAQSIRQSVKLLDELHQAGVLETVQSMVQSKEKMAGIAVKQLVKPNVTKSINNVMALTEALGQIEPEMTKKLVSSLTHGLQKAEEASAKENKMGMFDLFKALQDPDINRAISFGIHMLKGIGENLREQEKQK</sequence>
<dbReference type="InterPro" id="IPR012440">
    <property type="entry name" value="DUF1641"/>
</dbReference>
<organism evidence="1 2">
    <name type="scientific">Brevibacillus laterosporus LMG 15441</name>
    <dbReference type="NCBI Taxonomy" id="1042163"/>
    <lineage>
        <taxon>Bacteria</taxon>
        <taxon>Bacillati</taxon>
        <taxon>Bacillota</taxon>
        <taxon>Bacilli</taxon>
        <taxon>Bacillales</taxon>
        <taxon>Paenibacillaceae</taxon>
        <taxon>Brevibacillus</taxon>
    </lineage>
</organism>
<gene>
    <name evidence="1" type="ORF">BRLA_c025600</name>
</gene>
<keyword evidence="2" id="KW-1185">Reference proteome</keyword>
<dbReference type="Proteomes" id="UP000005850">
    <property type="component" value="Chromosome"/>
</dbReference>
<dbReference type="PANTHER" id="PTHR38433">
    <property type="match status" value="1"/>
</dbReference>
<name>A0A075R4X2_BRELA</name>
<dbReference type="EMBL" id="CP007806">
    <property type="protein sequence ID" value="AIG26879.1"/>
    <property type="molecule type" value="Genomic_DNA"/>
</dbReference>
<dbReference type="eggNOG" id="COG2427">
    <property type="taxonomic scope" value="Bacteria"/>
</dbReference>
<dbReference type="RefSeq" id="WP_003336320.1">
    <property type="nucleotide sequence ID" value="NZ_CP007806.1"/>
</dbReference>